<dbReference type="InterPro" id="IPR036390">
    <property type="entry name" value="WH_DNA-bd_sf"/>
</dbReference>
<evidence type="ECO:0000313" key="1">
    <source>
        <dbReference type="EMBL" id="MDV3104304.1"/>
    </source>
</evidence>
<proteinExistence type="predicted"/>
<organism evidence="1 2">
    <name type="scientific">Thermococcus waiotapuensis</name>
    <dbReference type="NCBI Taxonomy" id="90909"/>
    <lineage>
        <taxon>Archaea</taxon>
        <taxon>Methanobacteriati</taxon>
        <taxon>Methanobacteriota</taxon>
        <taxon>Thermococci</taxon>
        <taxon>Thermococcales</taxon>
        <taxon>Thermococcaceae</taxon>
        <taxon>Thermococcus</taxon>
    </lineage>
</organism>
<comment type="caution">
    <text evidence="1">The sequence shown here is derived from an EMBL/GenBank/DDBJ whole genome shotgun (WGS) entry which is preliminary data.</text>
</comment>
<dbReference type="AlphaFoldDB" id="A0AAE4SZ08"/>
<dbReference type="Gene3D" id="1.10.10.10">
    <property type="entry name" value="Winged helix-like DNA-binding domain superfamily/Winged helix DNA-binding domain"/>
    <property type="match status" value="1"/>
</dbReference>
<dbReference type="Proteomes" id="UP001245683">
    <property type="component" value="Unassembled WGS sequence"/>
</dbReference>
<sequence>MGKLEKVLELIKGGTTREDEIAEKLGIAQEEVEGMIKILESLGYVERIEHGSESCKTCPLNKICWGSCLRPGVETFKLTDKAFSLKK</sequence>
<dbReference type="SUPFAM" id="SSF46785">
    <property type="entry name" value="Winged helix' DNA-binding domain"/>
    <property type="match status" value="1"/>
</dbReference>
<accession>A0AAE4SZ08</accession>
<dbReference type="InterPro" id="IPR036388">
    <property type="entry name" value="WH-like_DNA-bd_sf"/>
</dbReference>
<name>A0AAE4SZ08_9EURY</name>
<protein>
    <submittedName>
        <fullName evidence="1">FeoC-like transcriptional regulator</fullName>
    </submittedName>
</protein>
<keyword evidence="2" id="KW-1185">Reference proteome</keyword>
<reference evidence="1 2" key="1">
    <citation type="submission" date="2023-08" db="EMBL/GenBank/DDBJ databases">
        <title>Draft genome sequence of Thermococcus waiotapuensis WT1T, a thermophilic sulphur-dependent archaeon from order Thermococcales.</title>
        <authorList>
            <person name="Manners S.H."/>
            <person name="Carere C.R."/>
            <person name="Dhami M.K."/>
            <person name="Dobson R.C.J."/>
            <person name="Stott M.B."/>
        </authorList>
    </citation>
    <scope>NUCLEOTIDE SEQUENCE [LARGE SCALE GENOMIC DNA]</scope>
    <source>
        <strain evidence="1 2">WT1</strain>
    </source>
</reference>
<gene>
    <name evidence="1" type="ORF">RBI02_07130</name>
</gene>
<evidence type="ECO:0000313" key="2">
    <source>
        <dbReference type="Proteomes" id="UP001245683"/>
    </source>
</evidence>
<dbReference type="EMBL" id="JAVDZE010000003">
    <property type="protein sequence ID" value="MDV3104304.1"/>
    <property type="molecule type" value="Genomic_DNA"/>
</dbReference>